<dbReference type="Proteomes" id="UP001460072">
    <property type="component" value="Unassembled WGS sequence"/>
</dbReference>
<dbReference type="PANTHER" id="PTHR33602">
    <property type="entry name" value="REGULATORY PROTEIN RECX FAMILY PROTEIN"/>
    <property type="match status" value="1"/>
</dbReference>
<name>A0ABU9NCY7_9FLAO</name>
<dbReference type="Pfam" id="PF02631">
    <property type="entry name" value="RecX_HTH2"/>
    <property type="match status" value="1"/>
</dbReference>
<keyword evidence="7" id="KW-1185">Reference proteome</keyword>
<evidence type="ECO:0000259" key="5">
    <source>
        <dbReference type="Pfam" id="PF02631"/>
    </source>
</evidence>
<organism evidence="6 7">
    <name type="scientific">Flavobacterium aureirubrum</name>
    <dbReference type="NCBI Taxonomy" id="3133147"/>
    <lineage>
        <taxon>Bacteria</taxon>
        <taxon>Pseudomonadati</taxon>
        <taxon>Bacteroidota</taxon>
        <taxon>Flavobacteriia</taxon>
        <taxon>Flavobacteriales</taxon>
        <taxon>Flavobacteriaceae</taxon>
        <taxon>Flavobacterium</taxon>
    </lineage>
</organism>
<proteinExistence type="inferred from homology"/>
<evidence type="ECO:0000313" key="7">
    <source>
        <dbReference type="Proteomes" id="UP001460072"/>
    </source>
</evidence>
<dbReference type="EMBL" id="JBCGDO010000029">
    <property type="protein sequence ID" value="MEM0543843.1"/>
    <property type="molecule type" value="Genomic_DNA"/>
</dbReference>
<evidence type="ECO:0000256" key="2">
    <source>
        <dbReference type="ARBA" id="ARBA00009695"/>
    </source>
</evidence>
<dbReference type="PANTHER" id="PTHR33602:SF1">
    <property type="entry name" value="REGULATORY PROTEIN RECX FAMILY PROTEIN"/>
    <property type="match status" value="1"/>
</dbReference>
<dbReference type="InterPro" id="IPR036388">
    <property type="entry name" value="WH-like_DNA-bd_sf"/>
</dbReference>
<accession>A0ABU9NCY7</accession>
<comment type="subcellular location">
    <subcellularLocation>
        <location evidence="1">Cytoplasm</location>
    </subcellularLocation>
</comment>
<evidence type="ECO:0000313" key="6">
    <source>
        <dbReference type="EMBL" id="MEM0543843.1"/>
    </source>
</evidence>
<feature type="domain" description="RecX second three-helical" evidence="5">
    <location>
        <begin position="56"/>
        <end position="97"/>
    </location>
</feature>
<evidence type="ECO:0000256" key="1">
    <source>
        <dbReference type="ARBA" id="ARBA00004496"/>
    </source>
</evidence>
<dbReference type="InterPro" id="IPR003783">
    <property type="entry name" value="Regulatory_RecX"/>
</dbReference>
<keyword evidence="4" id="KW-0963">Cytoplasm</keyword>
<comment type="similarity">
    <text evidence="2">Belongs to the RecX family.</text>
</comment>
<evidence type="ECO:0000256" key="4">
    <source>
        <dbReference type="ARBA" id="ARBA00022490"/>
    </source>
</evidence>
<dbReference type="InterPro" id="IPR053924">
    <property type="entry name" value="RecX_HTH_2nd"/>
</dbReference>
<dbReference type="Gene3D" id="1.10.10.10">
    <property type="entry name" value="Winged helix-like DNA-binding domain superfamily/Winged helix DNA-binding domain"/>
    <property type="match status" value="1"/>
</dbReference>
<gene>
    <name evidence="6" type="ORF">WFZ85_14600</name>
</gene>
<comment type="caution">
    <text evidence="6">The sequence shown here is derived from an EMBL/GenBank/DDBJ whole genome shotgun (WGS) entry which is preliminary data.</text>
</comment>
<reference evidence="6 7" key="1">
    <citation type="submission" date="2024-03" db="EMBL/GenBank/DDBJ databases">
        <title>Two novel species of the genus Flavobacterium exhibiting potentially degradation of complex polysaccharides.</title>
        <authorList>
            <person name="Lian X."/>
        </authorList>
    </citation>
    <scope>NUCLEOTIDE SEQUENCE [LARGE SCALE GENOMIC DNA]</scope>
    <source>
        <strain evidence="7">j3</strain>
    </source>
</reference>
<dbReference type="RefSeq" id="WP_342697018.1">
    <property type="nucleotide sequence ID" value="NZ_JBCGDO010000029.1"/>
</dbReference>
<evidence type="ECO:0000256" key="3">
    <source>
        <dbReference type="ARBA" id="ARBA00018111"/>
    </source>
</evidence>
<protein>
    <recommendedName>
        <fullName evidence="3">Regulatory protein RecX</fullName>
    </recommendedName>
</protein>
<sequence length="160" mass="18797">MNPSLTLLEAQSKLEYYCSYQERCHQEVVQKLYELGMKSQEIDTIVVHLLQHNFLNEERFARSFARGKHRIKQWGKVRIVNELKARHIAAPNITAALSEISVAQSQETFDTLAQRHWETLREPNAEKKKKKFCDYLLRKGWESHLVYEKMKELSSSTSSD</sequence>